<reference evidence="2 3" key="1">
    <citation type="journal article" date="2024" name="G3 (Bethesda)">
        <title>Genome assembly of Hibiscus sabdariffa L. provides insights into metabolisms of medicinal natural products.</title>
        <authorList>
            <person name="Kim T."/>
        </authorList>
    </citation>
    <scope>NUCLEOTIDE SEQUENCE [LARGE SCALE GENOMIC DNA]</scope>
    <source>
        <strain evidence="2">TK-2024</strain>
        <tissue evidence="2">Old leaves</tissue>
    </source>
</reference>
<comment type="caution">
    <text evidence="2">The sequence shown here is derived from an EMBL/GenBank/DDBJ whole genome shotgun (WGS) entry which is preliminary data.</text>
</comment>
<feature type="signal peptide" evidence="1">
    <location>
        <begin position="1"/>
        <end position="18"/>
    </location>
</feature>
<evidence type="ECO:0008006" key="4">
    <source>
        <dbReference type="Google" id="ProtNLM"/>
    </source>
</evidence>
<dbReference type="EMBL" id="JBBPBM010000004">
    <property type="protein sequence ID" value="KAK8589012.1"/>
    <property type="molecule type" value="Genomic_DNA"/>
</dbReference>
<sequence length="91" mass="9985">MLMLGGIILLSVKRLLVRDSSNGFPCGKNLSGALFFGSLHCSGYDFVELLAMKLAVDVFIEAGWVGVMELVLESNSRMVLNWINNPIAQPR</sequence>
<gene>
    <name evidence="2" type="ORF">V6N12_023421</name>
</gene>
<dbReference type="Proteomes" id="UP001472677">
    <property type="component" value="Unassembled WGS sequence"/>
</dbReference>
<accession>A0ABR2FXT2</accession>
<proteinExistence type="predicted"/>
<feature type="chain" id="PRO_5045953505" description="RNase H type-1 domain-containing protein" evidence="1">
    <location>
        <begin position="19"/>
        <end position="91"/>
    </location>
</feature>
<protein>
    <recommendedName>
        <fullName evidence="4">RNase H type-1 domain-containing protein</fullName>
    </recommendedName>
</protein>
<organism evidence="2 3">
    <name type="scientific">Hibiscus sabdariffa</name>
    <name type="common">roselle</name>
    <dbReference type="NCBI Taxonomy" id="183260"/>
    <lineage>
        <taxon>Eukaryota</taxon>
        <taxon>Viridiplantae</taxon>
        <taxon>Streptophyta</taxon>
        <taxon>Embryophyta</taxon>
        <taxon>Tracheophyta</taxon>
        <taxon>Spermatophyta</taxon>
        <taxon>Magnoliopsida</taxon>
        <taxon>eudicotyledons</taxon>
        <taxon>Gunneridae</taxon>
        <taxon>Pentapetalae</taxon>
        <taxon>rosids</taxon>
        <taxon>malvids</taxon>
        <taxon>Malvales</taxon>
        <taxon>Malvaceae</taxon>
        <taxon>Malvoideae</taxon>
        <taxon>Hibiscus</taxon>
    </lineage>
</organism>
<keyword evidence="3" id="KW-1185">Reference proteome</keyword>
<keyword evidence="1" id="KW-0732">Signal</keyword>
<evidence type="ECO:0000313" key="2">
    <source>
        <dbReference type="EMBL" id="KAK8589012.1"/>
    </source>
</evidence>
<name>A0ABR2FXT2_9ROSI</name>
<evidence type="ECO:0000313" key="3">
    <source>
        <dbReference type="Proteomes" id="UP001472677"/>
    </source>
</evidence>
<evidence type="ECO:0000256" key="1">
    <source>
        <dbReference type="SAM" id="SignalP"/>
    </source>
</evidence>